<dbReference type="Pfam" id="PF13472">
    <property type="entry name" value="Lipase_GDSL_2"/>
    <property type="match status" value="1"/>
</dbReference>
<dbReference type="EMBL" id="PKLZ01000003">
    <property type="protein sequence ID" value="PLW83250.1"/>
    <property type="molecule type" value="Genomic_DNA"/>
</dbReference>
<dbReference type="SUPFAM" id="SSF52266">
    <property type="entry name" value="SGNH hydrolase"/>
    <property type="match status" value="1"/>
</dbReference>
<gene>
    <name evidence="2" type="ORF">CWI75_07530</name>
</gene>
<dbReference type="PANTHER" id="PTHR30383:SF24">
    <property type="entry name" value="THIOESTERASE 1_PROTEASE 1_LYSOPHOSPHOLIPASE L1"/>
    <property type="match status" value="1"/>
</dbReference>
<dbReference type="GO" id="GO:0004622">
    <property type="term" value="F:phosphatidylcholine lysophospholipase activity"/>
    <property type="evidence" value="ECO:0007669"/>
    <property type="project" value="TreeGrafter"/>
</dbReference>
<proteinExistence type="predicted"/>
<comment type="caution">
    <text evidence="2">The sequence shown here is derived from an EMBL/GenBank/DDBJ whole genome shotgun (WGS) entry which is preliminary data.</text>
</comment>
<dbReference type="AlphaFoldDB" id="A0A2N5Y4D3"/>
<dbReference type="PANTHER" id="PTHR30383">
    <property type="entry name" value="THIOESTERASE 1/PROTEASE 1/LYSOPHOSPHOLIPASE L1"/>
    <property type="match status" value="1"/>
</dbReference>
<sequence length="210" mass="22917">MQQFLFPVLRTALAIGFSWLLVLPATAAQPRTLLVFGDSISAAYGMSSEQGWVALLSERLEASHPDYTVVNASISGETTAGGLRRLPDLLQRYEPEVVVLELGGNDALRGYPTRLIRENLATMSRLSREAGAKVLLLPMEIPPNYGARYTRAFRESFPLVAKATGAHTAPFMLEGIATRDELMQDDGIHPTAAAQQQLLDNVLPSLLEIL</sequence>
<accession>A0A2N5Y4D3</accession>
<evidence type="ECO:0000313" key="2">
    <source>
        <dbReference type="EMBL" id="PLW83250.1"/>
    </source>
</evidence>
<keyword evidence="3" id="KW-1185">Reference proteome</keyword>
<reference evidence="3" key="1">
    <citation type="submission" date="2017-11" db="EMBL/GenBank/DDBJ databases">
        <title>The draft genome sequence of Chromatocurvus sp. F02.</title>
        <authorList>
            <person name="Du Z.-J."/>
            <person name="Chang Y.-Q."/>
        </authorList>
    </citation>
    <scope>NUCLEOTIDE SEQUENCE [LARGE SCALE GENOMIC DNA]</scope>
    <source>
        <strain evidence="3">F02</strain>
    </source>
</reference>
<protein>
    <submittedName>
        <fullName evidence="2">Arylesterase</fullName>
    </submittedName>
</protein>
<organism evidence="2 3">
    <name type="scientific">Kineobactrum sediminis</name>
    <dbReference type="NCBI Taxonomy" id="1905677"/>
    <lineage>
        <taxon>Bacteria</taxon>
        <taxon>Pseudomonadati</taxon>
        <taxon>Pseudomonadota</taxon>
        <taxon>Gammaproteobacteria</taxon>
        <taxon>Cellvibrionales</taxon>
        <taxon>Halieaceae</taxon>
        <taxon>Kineobactrum</taxon>
    </lineage>
</organism>
<dbReference type="CDD" id="cd01822">
    <property type="entry name" value="Lysophospholipase_L1_like"/>
    <property type="match status" value="1"/>
</dbReference>
<dbReference type="RefSeq" id="WP_101520851.1">
    <property type="nucleotide sequence ID" value="NZ_PKLZ01000003.1"/>
</dbReference>
<dbReference type="Gene3D" id="3.40.50.1110">
    <property type="entry name" value="SGNH hydrolase"/>
    <property type="match status" value="1"/>
</dbReference>
<dbReference type="InterPro" id="IPR013830">
    <property type="entry name" value="SGNH_hydro"/>
</dbReference>
<evidence type="ECO:0000259" key="1">
    <source>
        <dbReference type="Pfam" id="PF13472"/>
    </source>
</evidence>
<evidence type="ECO:0000313" key="3">
    <source>
        <dbReference type="Proteomes" id="UP000234845"/>
    </source>
</evidence>
<dbReference type="OrthoDB" id="9786188at2"/>
<dbReference type="InterPro" id="IPR036514">
    <property type="entry name" value="SGNH_hydro_sf"/>
</dbReference>
<feature type="domain" description="SGNH hydrolase-type esterase" evidence="1">
    <location>
        <begin position="35"/>
        <end position="196"/>
    </location>
</feature>
<dbReference type="Proteomes" id="UP000234845">
    <property type="component" value="Unassembled WGS sequence"/>
</dbReference>
<name>A0A2N5Y4D3_9GAMM</name>
<dbReference type="InterPro" id="IPR051532">
    <property type="entry name" value="Ester_Hydrolysis_Enzymes"/>
</dbReference>